<dbReference type="GO" id="GO:0016020">
    <property type="term" value="C:membrane"/>
    <property type="evidence" value="ECO:0007669"/>
    <property type="project" value="UniProtKB-SubCell"/>
</dbReference>
<feature type="transmembrane region" description="Helical" evidence="6">
    <location>
        <begin position="460"/>
        <end position="481"/>
    </location>
</feature>
<dbReference type="Proteomes" id="UP000315889">
    <property type="component" value="Unassembled WGS sequence"/>
</dbReference>
<feature type="transmembrane region" description="Helical" evidence="6">
    <location>
        <begin position="292"/>
        <end position="314"/>
    </location>
</feature>
<dbReference type="PANTHER" id="PTHR23505:SF79">
    <property type="entry name" value="PROTEIN SPINSTER"/>
    <property type="match status" value="1"/>
</dbReference>
<feature type="transmembrane region" description="Helical" evidence="6">
    <location>
        <begin position="198"/>
        <end position="222"/>
    </location>
</feature>
<dbReference type="EMBL" id="SHBP01000011">
    <property type="protein sequence ID" value="RZO19482.1"/>
    <property type="molecule type" value="Genomic_DNA"/>
</dbReference>
<keyword evidence="3 6" id="KW-0812">Transmembrane</keyword>
<dbReference type="AlphaFoldDB" id="A0A520ME27"/>
<feature type="transmembrane region" description="Helical" evidence="6">
    <location>
        <begin position="359"/>
        <end position="383"/>
    </location>
</feature>
<feature type="transmembrane region" description="Helical" evidence="6">
    <location>
        <begin position="389"/>
        <end position="415"/>
    </location>
</feature>
<accession>A0A520ME27</accession>
<evidence type="ECO:0000256" key="5">
    <source>
        <dbReference type="ARBA" id="ARBA00023136"/>
    </source>
</evidence>
<feature type="transmembrane region" description="Helical" evidence="6">
    <location>
        <begin position="242"/>
        <end position="263"/>
    </location>
</feature>
<keyword evidence="5 6" id="KW-0472">Membrane</keyword>
<feature type="transmembrane region" description="Helical" evidence="6">
    <location>
        <begin position="72"/>
        <end position="92"/>
    </location>
</feature>
<dbReference type="GO" id="GO:0022857">
    <property type="term" value="F:transmembrane transporter activity"/>
    <property type="evidence" value="ECO:0007669"/>
    <property type="project" value="InterPro"/>
</dbReference>
<comment type="subcellular location">
    <subcellularLocation>
        <location evidence="1">Membrane</location>
        <topology evidence="1">Multi-pass membrane protein</topology>
    </subcellularLocation>
</comment>
<evidence type="ECO:0000256" key="3">
    <source>
        <dbReference type="ARBA" id="ARBA00022692"/>
    </source>
</evidence>
<evidence type="ECO:0000259" key="7">
    <source>
        <dbReference type="PROSITE" id="PS50850"/>
    </source>
</evidence>
<dbReference type="InterPro" id="IPR036259">
    <property type="entry name" value="MFS_trans_sf"/>
</dbReference>
<evidence type="ECO:0000256" key="1">
    <source>
        <dbReference type="ARBA" id="ARBA00004141"/>
    </source>
</evidence>
<comment type="caution">
    <text evidence="8">The sequence shown here is derived from an EMBL/GenBank/DDBJ whole genome shotgun (WGS) entry which is preliminary data.</text>
</comment>
<dbReference type="Gene3D" id="1.20.1250.20">
    <property type="entry name" value="MFS general substrate transporter like domains"/>
    <property type="match status" value="1"/>
</dbReference>
<evidence type="ECO:0000256" key="2">
    <source>
        <dbReference type="ARBA" id="ARBA00022448"/>
    </source>
</evidence>
<evidence type="ECO:0000256" key="6">
    <source>
        <dbReference type="SAM" id="Phobius"/>
    </source>
</evidence>
<feature type="transmembrane region" description="Helical" evidence="6">
    <location>
        <begin position="166"/>
        <end position="186"/>
    </location>
</feature>
<reference evidence="8 9" key="1">
    <citation type="submission" date="2019-02" db="EMBL/GenBank/DDBJ databases">
        <title>Prokaryotic population dynamics and viral predation in marine succession experiment using metagenomics: the confinement effect.</title>
        <authorList>
            <person name="Haro-Moreno J.M."/>
            <person name="Rodriguez-Valera F."/>
            <person name="Lopez-Perez M."/>
        </authorList>
    </citation>
    <scope>NUCLEOTIDE SEQUENCE [LARGE SCALE GENOMIC DNA]</scope>
    <source>
        <strain evidence="8">MED-G170</strain>
    </source>
</reference>
<evidence type="ECO:0000256" key="4">
    <source>
        <dbReference type="ARBA" id="ARBA00022989"/>
    </source>
</evidence>
<feature type="transmembrane region" description="Helical" evidence="6">
    <location>
        <begin position="427"/>
        <end position="448"/>
    </location>
</feature>
<keyword evidence="2" id="KW-0813">Transport</keyword>
<organism evidence="8 9">
    <name type="scientific">SAR92 clade bacterium</name>
    <dbReference type="NCBI Taxonomy" id="2315479"/>
    <lineage>
        <taxon>Bacteria</taxon>
        <taxon>Pseudomonadati</taxon>
        <taxon>Pseudomonadota</taxon>
        <taxon>Gammaproteobacteria</taxon>
        <taxon>Cellvibrionales</taxon>
        <taxon>Porticoccaceae</taxon>
        <taxon>SAR92 clade</taxon>
    </lineage>
</organism>
<gene>
    <name evidence="8" type="ORF">EVB03_07810</name>
</gene>
<feature type="transmembrane region" description="Helical" evidence="6">
    <location>
        <begin position="139"/>
        <end position="160"/>
    </location>
</feature>
<evidence type="ECO:0000313" key="9">
    <source>
        <dbReference type="Proteomes" id="UP000315889"/>
    </source>
</evidence>
<name>A0A520ME27_9GAMM</name>
<proteinExistence type="predicted"/>
<dbReference type="Pfam" id="PF07690">
    <property type="entry name" value="MFS_1"/>
    <property type="match status" value="1"/>
</dbReference>
<feature type="domain" description="Major facilitator superfamily (MFS) profile" evidence="7">
    <location>
        <begin position="74"/>
        <end position="485"/>
    </location>
</feature>
<dbReference type="PANTHER" id="PTHR23505">
    <property type="entry name" value="SPINSTER"/>
    <property type="match status" value="1"/>
</dbReference>
<keyword evidence="4 6" id="KW-1133">Transmembrane helix</keyword>
<dbReference type="InterPro" id="IPR044770">
    <property type="entry name" value="MFS_spinster-like"/>
</dbReference>
<dbReference type="PROSITE" id="PS50850">
    <property type="entry name" value="MFS"/>
    <property type="match status" value="1"/>
</dbReference>
<dbReference type="InterPro" id="IPR020846">
    <property type="entry name" value="MFS_dom"/>
</dbReference>
<dbReference type="InterPro" id="IPR011701">
    <property type="entry name" value="MFS"/>
</dbReference>
<feature type="transmembrane region" description="Helical" evidence="6">
    <location>
        <begin position="112"/>
        <end position="132"/>
    </location>
</feature>
<feature type="transmembrane region" description="Helical" evidence="6">
    <location>
        <begin position="329"/>
        <end position="347"/>
    </location>
</feature>
<evidence type="ECO:0000313" key="8">
    <source>
        <dbReference type="EMBL" id="RZO19482.1"/>
    </source>
</evidence>
<dbReference type="SUPFAM" id="SSF103473">
    <property type="entry name" value="MFS general substrate transporter"/>
    <property type="match status" value="1"/>
</dbReference>
<protein>
    <submittedName>
        <fullName evidence="8">MFS transporter</fullName>
    </submittedName>
</protein>
<sequence>MVRVLRMPSSGATTVLVKYWLYLTGRVGCIVCSASSRESKFAVLSHHRMGFLIMAAEVNTPKPGNRLSPSDLWLLVLLFLVPLIGYIHRLILNILIDPVSQELVLTDTQASFLQGPPFALAYGLMVIPMGLLVDRRKRLVLIGVGALVWSTGTLFCGFASDSSELFLARVIVGVGEAALTPAAVSLVGDAFEGHRRGLAMGVFFTGVNAGFSSAYAVGGVTLEFAEAGYFAALPWIGELAPWRQVFCVISLPGFLIPLLMLTLREPIGEVPTSTSESSSLRTLFRHPGFPRVLILLIAIASILAVADNGIYAWLPRLLSRLYTLQPSEIGVSLGIVVAIGGLVGGPVGGKLSDYFSRQLGTAGPLLVVLLGTLLALVSVPLFVSDVLALVYVGTGFWVVAIVATTTSVFTFVAVAAPPQLRGASSSIVTAAMALIGLGLGPTTIAVALEQFNFARERVDLAILVSVLPLCLVVVTLAFIVLRLHRRSTSLVPISAREQYTDNNVSIER</sequence>